<sequence>MSQDAVNVAALADKYVDFPPNTRTESPTQKVMVPALASGPLGTQREEQPQSYLHV</sequence>
<feature type="region of interest" description="Disordered" evidence="1">
    <location>
        <begin position="19"/>
        <end position="55"/>
    </location>
</feature>
<accession>A0A0D0E1A9</accession>
<name>A0A0D0E1A9_9AGAM</name>
<dbReference type="InParanoid" id="A0A0D0E1A9"/>
<organism evidence="2 3">
    <name type="scientific">Paxillus rubicundulus Ve08.2h10</name>
    <dbReference type="NCBI Taxonomy" id="930991"/>
    <lineage>
        <taxon>Eukaryota</taxon>
        <taxon>Fungi</taxon>
        <taxon>Dikarya</taxon>
        <taxon>Basidiomycota</taxon>
        <taxon>Agaricomycotina</taxon>
        <taxon>Agaricomycetes</taxon>
        <taxon>Agaricomycetidae</taxon>
        <taxon>Boletales</taxon>
        <taxon>Paxilineae</taxon>
        <taxon>Paxillaceae</taxon>
        <taxon>Paxillus</taxon>
    </lineage>
</organism>
<proteinExistence type="predicted"/>
<evidence type="ECO:0000313" key="3">
    <source>
        <dbReference type="Proteomes" id="UP000054538"/>
    </source>
</evidence>
<dbReference type="HOGENOM" id="CLU_3033014_0_0_1"/>
<dbReference type="AlphaFoldDB" id="A0A0D0E1A9"/>
<reference evidence="3" key="2">
    <citation type="submission" date="2015-01" db="EMBL/GenBank/DDBJ databases">
        <title>Evolutionary Origins and Diversification of the Mycorrhizal Mutualists.</title>
        <authorList>
            <consortium name="DOE Joint Genome Institute"/>
            <consortium name="Mycorrhizal Genomics Consortium"/>
            <person name="Kohler A."/>
            <person name="Kuo A."/>
            <person name="Nagy L.G."/>
            <person name="Floudas D."/>
            <person name="Copeland A."/>
            <person name="Barry K.W."/>
            <person name="Cichocki N."/>
            <person name="Veneault-Fourrey C."/>
            <person name="LaButti K."/>
            <person name="Lindquist E.A."/>
            <person name="Lipzen A."/>
            <person name="Lundell T."/>
            <person name="Morin E."/>
            <person name="Murat C."/>
            <person name="Riley R."/>
            <person name="Ohm R."/>
            <person name="Sun H."/>
            <person name="Tunlid A."/>
            <person name="Henrissat B."/>
            <person name="Grigoriev I.V."/>
            <person name="Hibbett D.S."/>
            <person name="Martin F."/>
        </authorList>
    </citation>
    <scope>NUCLEOTIDE SEQUENCE [LARGE SCALE GENOMIC DNA]</scope>
    <source>
        <strain evidence="3">Ve08.2h10</strain>
    </source>
</reference>
<reference evidence="2 3" key="1">
    <citation type="submission" date="2014-04" db="EMBL/GenBank/DDBJ databases">
        <authorList>
            <consortium name="DOE Joint Genome Institute"/>
            <person name="Kuo A."/>
            <person name="Kohler A."/>
            <person name="Jargeat P."/>
            <person name="Nagy L.G."/>
            <person name="Floudas D."/>
            <person name="Copeland A."/>
            <person name="Barry K.W."/>
            <person name="Cichocki N."/>
            <person name="Veneault-Fourrey C."/>
            <person name="LaButti K."/>
            <person name="Lindquist E.A."/>
            <person name="Lipzen A."/>
            <person name="Lundell T."/>
            <person name="Morin E."/>
            <person name="Murat C."/>
            <person name="Sun H."/>
            <person name="Tunlid A."/>
            <person name="Henrissat B."/>
            <person name="Grigoriev I.V."/>
            <person name="Hibbett D.S."/>
            <person name="Martin F."/>
            <person name="Nordberg H.P."/>
            <person name="Cantor M.N."/>
            <person name="Hua S.X."/>
        </authorList>
    </citation>
    <scope>NUCLEOTIDE SEQUENCE [LARGE SCALE GENOMIC DNA]</scope>
    <source>
        <strain evidence="2 3">Ve08.2h10</strain>
    </source>
</reference>
<dbReference type="EMBL" id="KN824931">
    <property type="protein sequence ID" value="KIK97526.1"/>
    <property type="molecule type" value="Genomic_DNA"/>
</dbReference>
<evidence type="ECO:0000313" key="2">
    <source>
        <dbReference type="EMBL" id="KIK97526.1"/>
    </source>
</evidence>
<protein>
    <submittedName>
        <fullName evidence="2">Uncharacterized protein</fullName>
    </submittedName>
</protein>
<dbReference type="Proteomes" id="UP000054538">
    <property type="component" value="Unassembled WGS sequence"/>
</dbReference>
<keyword evidence="3" id="KW-1185">Reference proteome</keyword>
<gene>
    <name evidence="2" type="ORF">PAXRUDRAFT_824832</name>
</gene>
<evidence type="ECO:0000256" key="1">
    <source>
        <dbReference type="SAM" id="MobiDB-lite"/>
    </source>
</evidence>